<dbReference type="Proteomes" id="UP001320706">
    <property type="component" value="Unassembled WGS sequence"/>
</dbReference>
<dbReference type="EMBL" id="JAMKPW020000005">
    <property type="protein sequence ID" value="KAK8217594.1"/>
    <property type="molecule type" value="Genomic_DNA"/>
</dbReference>
<name>A0ACC3SKW5_9PEZI</name>
<proteinExistence type="predicted"/>
<reference evidence="1" key="1">
    <citation type="submission" date="2024-02" db="EMBL/GenBank/DDBJ databases">
        <title>Metagenome Assembled Genome of Zalaria obscura JY119.</title>
        <authorList>
            <person name="Vighnesh L."/>
            <person name="Jagadeeshwari U."/>
            <person name="Venkata Ramana C."/>
            <person name="Sasikala C."/>
        </authorList>
    </citation>
    <scope>NUCLEOTIDE SEQUENCE</scope>
    <source>
        <strain evidence="1">JY119</strain>
    </source>
</reference>
<gene>
    <name evidence="1" type="ORF">M8818_001353</name>
</gene>
<sequence length="290" mass="30180">MEALHASNLFSVNGLVAVITGGGTGIGLMMTKALAANGAHKVYIVGRRKEKLDEAASHAPEIIVPVVGDVTSKDSLKSIAAQIKSEVGYLNLLVCNSGMMGPQIPVKAAEASVSAYAAAALDMAWDENVQTFATNSVSPLYTTFAFLELLDGGNKKGNRIGTKSQVLITSSIAGFLRTPGLSYAYGMSKAATTHLTKQLCSTLVPFDIRVNALAPGLFPSDLAAGLISNAKKDPTEEGAFEKSYIPAERTGKESDMGGTVLYMASQAGAYLNGVIVVIDGGRLAGLPTTY</sequence>
<evidence type="ECO:0000313" key="2">
    <source>
        <dbReference type="Proteomes" id="UP001320706"/>
    </source>
</evidence>
<keyword evidence="2" id="KW-1185">Reference proteome</keyword>
<accession>A0ACC3SKW5</accession>
<evidence type="ECO:0000313" key="1">
    <source>
        <dbReference type="EMBL" id="KAK8217594.1"/>
    </source>
</evidence>
<protein>
    <submittedName>
        <fullName evidence="1">Uncharacterized protein</fullName>
    </submittedName>
</protein>
<organism evidence="1 2">
    <name type="scientific">Zalaria obscura</name>
    <dbReference type="NCBI Taxonomy" id="2024903"/>
    <lineage>
        <taxon>Eukaryota</taxon>
        <taxon>Fungi</taxon>
        <taxon>Dikarya</taxon>
        <taxon>Ascomycota</taxon>
        <taxon>Pezizomycotina</taxon>
        <taxon>Dothideomycetes</taxon>
        <taxon>Dothideomycetidae</taxon>
        <taxon>Dothideales</taxon>
        <taxon>Zalariaceae</taxon>
        <taxon>Zalaria</taxon>
    </lineage>
</organism>
<comment type="caution">
    <text evidence="1">The sequence shown here is derived from an EMBL/GenBank/DDBJ whole genome shotgun (WGS) entry which is preliminary data.</text>
</comment>